<keyword evidence="1" id="KW-0812">Transmembrane</keyword>
<name>A0A0A0JKI0_9MICO</name>
<feature type="transmembrane region" description="Helical" evidence="1">
    <location>
        <begin position="64"/>
        <end position="87"/>
    </location>
</feature>
<feature type="transmembrane region" description="Helical" evidence="1">
    <location>
        <begin position="32"/>
        <end position="52"/>
    </location>
</feature>
<evidence type="ECO:0000313" key="2">
    <source>
        <dbReference type="EMBL" id="KGN37284.1"/>
    </source>
</evidence>
<keyword evidence="1" id="KW-1133">Transmembrane helix</keyword>
<dbReference type="EMBL" id="AVPK01000006">
    <property type="protein sequence ID" value="KGN37284.1"/>
    <property type="molecule type" value="Genomic_DNA"/>
</dbReference>
<reference evidence="2 3" key="1">
    <citation type="submission" date="2013-08" db="EMBL/GenBank/DDBJ databases">
        <title>The genome sequence of Knoellia subterranea.</title>
        <authorList>
            <person name="Zhu W."/>
            <person name="Wang G."/>
        </authorList>
    </citation>
    <scope>NUCLEOTIDE SEQUENCE [LARGE SCALE GENOMIC DNA]</scope>
    <source>
        <strain evidence="2 3">KCTC 19937</strain>
    </source>
</reference>
<organism evidence="2 3">
    <name type="scientific">Knoellia subterranea KCTC 19937</name>
    <dbReference type="NCBI Taxonomy" id="1385521"/>
    <lineage>
        <taxon>Bacteria</taxon>
        <taxon>Bacillati</taxon>
        <taxon>Actinomycetota</taxon>
        <taxon>Actinomycetes</taxon>
        <taxon>Micrococcales</taxon>
        <taxon>Intrasporangiaceae</taxon>
        <taxon>Knoellia</taxon>
    </lineage>
</organism>
<keyword evidence="3" id="KW-1185">Reference proteome</keyword>
<accession>A0A0A0JKI0</accession>
<proteinExistence type="predicted"/>
<dbReference type="STRING" id="1385521.N803_14705"/>
<comment type="caution">
    <text evidence="2">The sequence shown here is derived from an EMBL/GenBank/DDBJ whole genome shotgun (WGS) entry which is preliminary data.</text>
</comment>
<dbReference type="AlphaFoldDB" id="A0A0A0JKI0"/>
<evidence type="ECO:0008006" key="4">
    <source>
        <dbReference type="Google" id="ProtNLM"/>
    </source>
</evidence>
<feature type="transmembrane region" description="Helical" evidence="1">
    <location>
        <begin position="163"/>
        <end position="181"/>
    </location>
</feature>
<dbReference type="Proteomes" id="UP000030011">
    <property type="component" value="Unassembled WGS sequence"/>
</dbReference>
<feature type="transmembrane region" description="Helical" evidence="1">
    <location>
        <begin position="137"/>
        <end position="157"/>
    </location>
</feature>
<protein>
    <recommendedName>
        <fullName evidence="4">DUF4386 family protein</fullName>
    </recommendedName>
</protein>
<keyword evidence="1" id="KW-0472">Membrane</keyword>
<evidence type="ECO:0000313" key="3">
    <source>
        <dbReference type="Proteomes" id="UP000030011"/>
    </source>
</evidence>
<evidence type="ECO:0000256" key="1">
    <source>
        <dbReference type="SAM" id="Phobius"/>
    </source>
</evidence>
<sequence length="188" mass="19482">MGLTPGQSDVEETVDIIRVAGENPTMFQVSSAIGFVAAALLVPGIWTVATTLRPRTPWLASVGGWMMATGYIMFCVLGIESLINLAVAQGGDPVSFATAIDEHTSPVMFAVYFVFGLGALGGGLILGIAMLRQRDAVPAWAGWAMIVSEPVRVIGLLTGLSVVGPPLASVLIAVGFAGVLLRRSDALA</sequence>
<feature type="transmembrane region" description="Helical" evidence="1">
    <location>
        <begin position="107"/>
        <end position="130"/>
    </location>
</feature>
<gene>
    <name evidence="2" type="ORF">N803_14705</name>
</gene>